<reference evidence="1" key="1">
    <citation type="submission" date="2019-04" db="EMBL/GenBank/DDBJ databases">
        <title>Microbes associate with the intestines of laboratory mice.</title>
        <authorList>
            <person name="Navarre W."/>
            <person name="Wong E."/>
            <person name="Huang K."/>
            <person name="Tropini C."/>
            <person name="Ng K."/>
            <person name="Yu B."/>
        </authorList>
    </citation>
    <scope>NUCLEOTIDE SEQUENCE</scope>
    <source>
        <strain evidence="1">NM73_A23</strain>
    </source>
</reference>
<proteinExistence type="predicted"/>
<comment type="caution">
    <text evidence="1">The sequence shown here is derived from an EMBL/GenBank/DDBJ whole genome shotgun (WGS) entry which is preliminary data.</text>
</comment>
<protein>
    <submittedName>
        <fullName evidence="1">RNA polymerase sigma factor</fullName>
    </submittedName>
</protein>
<evidence type="ECO:0000313" key="2">
    <source>
        <dbReference type="Proteomes" id="UP000308886"/>
    </source>
</evidence>
<sequence length="183" mass="20883">MKHIGSDNEMELIRRMQSGDHSAMRTVYEKCAGYLTAVCSRYVVDSEDVRDVLQDSFVKIFSGIGNFRIMENGSLKSWMTRIVVNESLKFIRRRNIFSFIDTVEDIPDSPDVELETDGIPFQVIQEMIQSLPVGYRTVFNLVVFEKKSHKEIAAMLGIKEGTSASQFHRAKAMLAEKVSQHLK</sequence>
<gene>
    <name evidence="1" type="ORF">E5358_12905</name>
</gene>
<dbReference type="EMBL" id="SRZC01000026">
    <property type="protein sequence ID" value="TGX80430.1"/>
    <property type="molecule type" value="Genomic_DNA"/>
</dbReference>
<evidence type="ECO:0000313" key="1">
    <source>
        <dbReference type="EMBL" id="TGX80430.1"/>
    </source>
</evidence>
<accession>A0AC61QM59</accession>
<name>A0AC61QM59_9BACT</name>
<dbReference type="Proteomes" id="UP000308886">
    <property type="component" value="Unassembled WGS sequence"/>
</dbReference>
<keyword evidence="2" id="KW-1185">Reference proteome</keyword>
<organism evidence="1 2">
    <name type="scientific">Palleniella muris</name>
    <dbReference type="NCBI Taxonomy" id="3038145"/>
    <lineage>
        <taxon>Bacteria</taxon>
        <taxon>Pseudomonadati</taxon>
        <taxon>Bacteroidota</taxon>
        <taxon>Bacteroidia</taxon>
        <taxon>Bacteroidales</taxon>
        <taxon>Prevotellaceae</taxon>
        <taxon>Palleniella</taxon>
    </lineage>
</organism>